<evidence type="ECO:0000313" key="4">
    <source>
        <dbReference type="Proteomes" id="UP000481339"/>
    </source>
</evidence>
<feature type="region of interest" description="Disordered" evidence="2">
    <location>
        <begin position="250"/>
        <end position="269"/>
    </location>
</feature>
<evidence type="ECO:0000256" key="1">
    <source>
        <dbReference type="ARBA" id="ARBA00038414"/>
    </source>
</evidence>
<evidence type="ECO:0000256" key="2">
    <source>
        <dbReference type="SAM" id="MobiDB-lite"/>
    </source>
</evidence>
<dbReference type="OrthoDB" id="9791723at2"/>
<name>A0A7C8BN57_9MICO</name>
<dbReference type="PANTHER" id="PTHR28047">
    <property type="entry name" value="PROTEIN DCG1"/>
    <property type="match status" value="1"/>
</dbReference>
<comment type="similarity">
    <text evidence="1">Belongs to the HyuE racemase family.</text>
</comment>
<dbReference type="Proteomes" id="UP000481339">
    <property type="component" value="Unassembled WGS sequence"/>
</dbReference>
<dbReference type="Gene3D" id="3.40.50.12500">
    <property type="match status" value="1"/>
</dbReference>
<proteinExistence type="inferred from homology"/>
<dbReference type="EMBL" id="WBKA01000004">
    <property type="protein sequence ID" value="KAB1632028.1"/>
    <property type="molecule type" value="Genomic_DNA"/>
</dbReference>
<evidence type="ECO:0008006" key="5">
    <source>
        <dbReference type="Google" id="ProtNLM"/>
    </source>
</evidence>
<organism evidence="3 4">
    <name type="scientific">Pseudoclavibacter caeni</name>
    <dbReference type="NCBI Taxonomy" id="908846"/>
    <lineage>
        <taxon>Bacteria</taxon>
        <taxon>Bacillati</taxon>
        <taxon>Actinomycetota</taxon>
        <taxon>Actinomycetes</taxon>
        <taxon>Micrococcales</taxon>
        <taxon>Microbacteriaceae</taxon>
        <taxon>Pseudoclavibacter</taxon>
    </lineage>
</organism>
<keyword evidence="4" id="KW-1185">Reference proteome</keyword>
<dbReference type="InterPro" id="IPR052186">
    <property type="entry name" value="Hydantoin_racemase-like"/>
</dbReference>
<dbReference type="InterPro" id="IPR015942">
    <property type="entry name" value="Asp/Glu/hydantoin_racemase"/>
</dbReference>
<dbReference type="PANTHER" id="PTHR28047:SF5">
    <property type="entry name" value="PROTEIN DCG1"/>
    <property type="match status" value="1"/>
</dbReference>
<dbReference type="AlphaFoldDB" id="A0A7C8BN57"/>
<reference evidence="3 4" key="1">
    <citation type="submission" date="2019-09" db="EMBL/GenBank/DDBJ databases">
        <title>Phylogeny of genus Pseudoclavibacter and closely related genus.</title>
        <authorList>
            <person name="Li Y."/>
        </authorList>
    </citation>
    <scope>NUCLEOTIDE SEQUENCE [LARGE SCALE GENOMIC DNA]</scope>
    <source>
        <strain evidence="3 4">JCM 16921</strain>
    </source>
</reference>
<evidence type="ECO:0000313" key="3">
    <source>
        <dbReference type="EMBL" id="KAB1632028.1"/>
    </source>
</evidence>
<dbReference type="GO" id="GO:0047661">
    <property type="term" value="F:amino-acid racemase activity"/>
    <property type="evidence" value="ECO:0007669"/>
    <property type="project" value="InterPro"/>
</dbReference>
<sequence length="269" mass="27497">MTRTIAEAARAVAGPDVVVDVERSDSGPASVESHYDEALAVPGVLRRIDQAEQTGADAHVIACFGDPGLLAAREIASGPVIGIAEAAMHQAVLVGRSFTVITSLSRTAGRAWDLAQAYGFASRCRRVRAVEIDVLAIADPASGAWERLRAEAVAARDEDGADATVLGCAGLAGLCRAIGEEVGIPVIDGVSAAVTLAEGLVRTGVRGSSRGEFAPPPPKPYTGGMAVFTRAGASDVTRGCALRQAVRVPAARLSGSSARESSPSGSLRD</sequence>
<dbReference type="InterPro" id="IPR053714">
    <property type="entry name" value="Iso_Racemase_Enz_sf"/>
</dbReference>
<protein>
    <recommendedName>
        <fullName evidence="5">Asp/Glu racemase</fullName>
    </recommendedName>
</protein>
<dbReference type="Pfam" id="PF01177">
    <property type="entry name" value="Asp_Glu_race"/>
    <property type="match status" value="1"/>
</dbReference>
<accession>A0A7C8BN57</accession>
<comment type="caution">
    <text evidence="3">The sequence shown here is derived from an EMBL/GenBank/DDBJ whole genome shotgun (WGS) entry which is preliminary data.</text>
</comment>
<gene>
    <name evidence="3" type="ORF">F8O02_06660</name>
</gene>